<accession>A0ABR7AWC7</accession>
<proteinExistence type="predicted"/>
<dbReference type="Proteomes" id="UP000651852">
    <property type="component" value="Unassembled WGS sequence"/>
</dbReference>
<sequence length="433" mass="47973">MIATPHRTDNAILTSVAATQQDARYKIMLGVSYILLVIIWSFTIPFSGAPDESTHFYLLDYIFTLHEFPTTINTPQAFSGELTHHTWRAGSFWYHGLPFPHVVGGLITTTIASYLLPENLLYLGARIFNWTLAGLFITALYRIARAHELLPRTSALIAVVVSLIPQVSFIFSYFNSDAYGITVIAMSLAALLDLNSRPTLNNAIQLGACVGLLLLAKLYFLPSIVFIVAIIISRLYFKGINLKLMAALLASALIVAAPMLIFTYSTFGEITGVSGQVAFVEMHRNDPGSTAGTCYLICGDKLINFQTLAPWLRMSAMSYFSVTGWMNIYIQSWQYMIAEVVGCTAIATALLSTIFSYKKLEKKDFYLEHALPLIMILGMIPSIVILSIIGSQLAMPQPQGRYLFVTIPFMAYMLALTCRAFTMKSKLSVSEHA</sequence>
<protein>
    <recommendedName>
        <fullName evidence="4">DUF2142 domain-containing protein</fullName>
    </recommendedName>
</protein>
<feature type="transmembrane region" description="Helical" evidence="1">
    <location>
        <begin position="244"/>
        <end position="264"/>
    </location>
</feature>
<organism evidence="2 3">
    <name type="scientific">Pseudomonas folii</name>
    <dbReference type="NCBI Taxonomy" id="2762593"/>
    <lineage>
        <taxon>Bacteria</taxon>
        <taxon>Pseudomonadati</taxon>
        <taxon>Pseudomonadota</taxon>
        <taxon>Gammaproteobacteria</taxon>
        <taxon>Pseudomonadales</taxon>
        <taxon>Pseudomonadaceae</taxon>
        <taxon>Pseudomonas</taxon>
    </lineage>
</organism>
<name>A0ABR7AWC7_9PSED</name>
<dbReference type="InterPro" id="IPR018674">
    <property type="entry name" value="DUF2142_membrane"/>
</dbReference>
<feature type="transmembrane region" description="Helical" evidence="1">
    <location>
        <begin position="369"/>
        <end position="390"/>
    </location>
</feature>
<evidence type="ECO:0008006" key="4">
    <source>
        <dbReference type="Google" id="ProtNLM"/>
    </source>
</evidence>
<feature type="transmembrane region" description="Helical" evidence="1">
    <location>
        <begin position="402"/>
        <end position="422"/>
    </location>
</feature>
<reference evidence="2 3" key="1">
    <citation type="submission" date="2020-08" db="EMBL/GenBank/DDBJ databases">
        <title>Putative novel bacterial strains isolated from necrotic wheat leaf tissues caused by Xanthomonas translucens.</title>
        <authorList>
            <person name="Tambong J.T."/>
        </authorList>
    </citation>
    <scope>NUCLEOTIDE SEQUENCE [LARGE SCALE GENOMIC DNA]</scope>
    <source>
        <strain evidence="2 3">DOAB 1069</strain>
    </source>
</reference>
<feature type="transmembrane region" description="Helical" evidence="1">
    <location>
        <begin position="153"/>
        <end position="172"/>
    </location>
</feature>
<gene>
    <name evidence="2" type="ORF">H8S59_05500</name>
</gene>
<keyword evidence="1" id="KW-1133">Transmembrane helix</keyword>
<dbReference type="RefSeq" id="WP_187520753.1">
    <property type="nucleotide sequence ID" value="NZ_JACONW010000015.1"/>
</dbReference>
<evidence type="ECO:0000313" key="3">
    <source>
        <dbReference type="Proteomes" id="UP000651852"/>
    </source>
</evidence>
<dbReference type="Pfam" id="PF09913">
    <property type="entry name" value="DUF2142"/>
    <property type="match status" value="1"/>
</dbReference>
<feature type="transmembrane region" description="Helical" evidence="1">
    <location>
        <begin position="120"/>
        <end position="141"/>
    </location>
</feature>
<feature type="transmembrane region" description="Helical" evidence="1">
    <location>
        <begin position="206"/>
        <end position="232"/>
    </location>
</feature>
<evidence type="ECO:0000256" key="1">
    <source>
        <dbReference type="SAM" id="Phobius"/>
    </source>
</evidence>
<keyword evidence="1" id="KW-0472">Membrane</keyword>
<evidence type="ECO:0000313" key="2">
    <source>
        <dbReference type="EMBL" id="MBC3949218.1"/>
    </source>
</evidence>
<feature type="transmembrane region" description="Helical" evidence="1">
    <location>
        <begin position="336"/>
        <end position="357"/>
    </location>
</feature>
<keyword evidence="1" id="KW-0812">Transmembrane</keyword>
<feature type="transmembrane region" description="Helical" evidence="1">
    <location>
        <begin position="27"/>
        <end position="48"/>
    </location>
</feature>
<comment type="caution">
    <text evidence="2">The sequence shown here is derived from an EMBL/GenBank/DDBJ whole genome shotgun (WGS) entry which is preliminary data.</text>
</comment>
<dbReference type="EMBL" id="JACONW010000015">
    <property type="protein sequence ID" value="MBC3949218.1"/>
    <property type="molecule type" value="Genomic_DNA"/>
</dbReference>
<keyword evidence="3" id="KW-1185">Reference proteome</keyword>